<proteinExistence type="predicted"/>
<dbReference type="GO" id="GO:0016491">
    <property type="term" value="F:oxidoreductase activity"/>
    <property type="evidence" value="ECO:0007669"/>
    <property type="project" value="InterPro"/>
</dbReference>
<name>A0AAD5VRS7_9AGAR</name>
<organism evidence="1 2">
    <name type="scientific">Leucocoprinus birnbaumii</name>
    <dbReference type="NCBI Taxonomy" id="56174"/>
    <lineage>
        <taxon>Eukaryota</taxon>
        <taxon>Fungi</taxon>
        <taxon>Dikarya</taxon>
        <taxon>Basidiomycota</taxon>
        <taxon>Agaricomycotina</taxon>
        <taxon>Agaricomycetes</taxon>
        <taxon>Agaricomycetidae</taxon>
        <taxon>Agaricales</taxon>
        <taxon>Agaricineae</taxon>
        <taxon>Agaricaceae</taxon>
        <taxon>Leucocoprinus</taxon>
    </lineage>
</organism>
<protein>
    <recommendedName>
        <fullName evidence="3">Fatty acid desaturase domain-containing protein</fullName>
    </recommendedName>
</protein>
<reference evidence="1" key="1">
    <citation type="submission" date="2022-07" db="EMBL/GenBank/DDBJ databases">
        <title>Genome Sequence of Leucocoprinus birnbaumii.</title>
        <authorList>
            <person name="Buettner E."/>
        </authorList>
    </citation>
    <scope>NUCLEOTIDE SEQUENCE</scope>
    <source>
        <strain evidence="1">VT141</strain>
    </source>
</reference>
<sequence>MSIFKDSPEYERRKRTPFRPPKVTVADIRTAIPKHLYEKSTLKGCYYFARDILCTAVLYSLATKIDPLFTSTSSFPTSGLIASSTQQTLVIAARCLTWCLYFHWQGIAFAGLWCLGHEAGHGTLSTYSWVNTSFGFVLHTKATMSMERDENYVPRTRSEYNLPPQGKAQPMDYEEIFEEMPLFTLGRMVLMQLLGMQSYLLHNSMGSPMYPPGTNHFSPSSPLFKPHERRGIIASDIGLGVMACLLGMFYNHVGLAAFVKLYVVPYLLANHWIVMLTYLHHSDPTIPHYRNKEWSFLRGALATVDRPFLGWVGRYFLHNVSHDHDTHHLSRLLSRSLITRIQAYLFSDTLKLTTSLLLDLHAMISCLSIPKYLYSTNASTAFRRHSSPPPTQSLAPPS</sequence>
<accession>A0AAD5VRS7</accession>
<evidence type="ECO:0008006" key="3">
    <source>
        <dbReference type="Google" id="ProtNLM"/>
    </source>
</evidence>
<comment type="caution">
    <text evidence="1">The sequence shown here is derived from an EMBL/GenBank/DDBJ whole genome shotgun (WGS) entry which is preliminary data.</text>
</comment>
<evidence type="ECO:0000313" key="2">
    <source>
        <dbReference type="Proteomes" id="UP001213000"/>
    </source>
</evidence>
<dbReference type="EMBL" id="JANIEX010000378">
    <property type="protein sequence ID" value="KAJ3567933.1"/>
    <property type="molecule type" value="Genomic_DNA"/>
</dbReference>
<dbReference type="InterPro" id="IPR012171">
    <property type="entry name" value="Fatty_acid_desaturase"/>
</dbReference>
<evidence type="ECO:0000313" key="1">
    <source>
        <dbReference type="EMBL" id="KAJ3567933.1"/>
    </source>
</evidence>
<gene>
    <name evidence="1" type="ORF">NP233_g6047</name>
</gene>
<dbReference type="Proteomes" id="UP001213000">
    <property type="component" value="Unassembled WGS sequence"/>
</dbReference>
<keyword evidence="2" id="KW-1185">Reference proteome</keyword>
<dbReference type="PANTHER" id="PTHR32100">
    <property type="entry name" value="OMEGA-6 FATTY ACID DESATURASE, CHLOROPLASTIC"/>
    <property type="match status" value="1"/>
</dbReference>
<dbReference type="AlphaFoldDB" id="A0AAD5VRS7"/>